<evidence type="ECO:0000259" key="12">
    <source>
        <dbReference type="PROSITE" id="PS51198"/>
    </source>
</evidence>
<keyword evidence="3 11" id="KW-0378">Hydrolase</keyword>
<evidence type="ECO:0000313" key="15">
    <source>
        <dbReference type="Proteomes" id="UP000177043"/>
    </source>
</evidence>
<dbReference type="Gene3D" id="3.40.50.300">
    <property type="entry name" value="P-loop containing nucleotide triphosphate hydrolases"/>
    <property type="match status" value="2"/>
</dbReference>
<keyword evidence="2 11" id="KW-0547">Nucleotide-binding</keyword>
<name>A0A1G2QFQ0_9BACT</name>
<dbReference type="STRING" id="1802438.A2571_00660"/>
<dbReference type="AlphaFoldDB" id="A0A1G2QFQ0"/>
<dbReference type="PROSITE" id="PS51198">
    <property type="entry name" value="UVRD_HELICASE_ATP_BIND"/>
    <property type="match status" value="1"/>
</dbReference>
<sequence>MEYLSDLNNKQKEAALAISGPVLIVAGAGAGKTKTIISRITHLIKNGVAPEHILAVTFTNKAAKEMTNRLVVALGGDKSLQGEKLPFASTFHSLGVHILRGHAQIIGLNRFFTILDRDESLALVKTAMDQAGVDKKQYEARKILGAISREKGKGVRVAEYRLKVEGWWQEIVASVWEKYDKLAHEANALDFDDLLLSTVLLLAGHENIRQLYQDRFRYIHIDEYQDTNNVQYSLAKLLVGPAKNICVVGDVDQSIYSWRGADFTNMLRFEEDYPEAKVILLEQNYRSTKTILSAANEVIKKNRERVEKNLFTENSDGEKINLTANLSEGEEARNIVDKAKVLIAAKTPAEEIAILYRANFQSRVLEEAFLKANVPYQVLGVRFFERKEVKDILTYFRAALNPSDFEALNRIINVPKRGIGKATLAKVSAGQEEFLPPKMIEKLASFRALLTSLRHKIEREKISDNIKYVLTASGLDKELLQEGEEGLERLENIRELVTLAQKYDDLPGEEAILALLTEAALVSDQDTLQEEKNGVRLMTVHASKGLEFDVVFVAGLEQGLFPHKGFGESDRDEEEERRLFYVAITRARKKLFLSYAQLRTIFGSQQVNTPSEFILDIPDELIEGADPAAPQYEFLLDF</sequence>
<dbReference type="Proteomes" id="UP000177043">
    <property type="component" value="Unassembled WGS sequence"/>
</dbReference>
<evidence type="ECO:0000259" key="13">
    <source>
        <dbReference type="PROSITE" id="PS51217"/>
    </source>
</evidence>
<dbReference type="GO" id="GO:0043138">
    <property type="term" value="F:3'-5' DNA helicase activity"/>
    <property type="evidence" value="ECO:0007669"/>
    <property type="project" value="UniProtKB-EC"/>
</dbReference>
<dbReference type="EMBL" id="MHTJ01000002">
    <property type="protein sequence ID" value="OHA58879.1"/>
    <property type="molecule type" value="Genomic_DNA"/>
</dbReference>
<dbReference type="PANTHER" id="PTHR11070:SF2">
    <property type="entry name" value="ATP-DEPENDENT DNA HELICASE SRS2"/>
    <property type="match status" value="1"/>
</dbReference>
<dbReference type="GO" id="GO:0000725">
    <property type="term" value="P:recombinational repair"/>
    <property type="evidence" value="ECO:0007669"/>
    <property type="project" value="TreeGrafter"/>
</dbReference>
<evidence type="ECO:0000256" key="1">
    <source>
        <dbReference type="ARBA" id="ARBA00009922"/>
    </source>
</evidence>
<keyword evidence="7" id="KW-0413">Isomerase</keyword>
<evidence type="ECO:0000313" key="14">
    <source>
        <dbReference type="EMBL" id="OHA58879.1"/>
    </source>
</evidence>
<dbReference type="Gene3D" id="1.10.486.10">
    <property type="entry name" value="PCRA, domain 4"/>
    <property type="match status" value="1"/>
</dbReference>
<dbReference type="GO" id="GO:0005829">
    <property type="term" value="C:cytosol"/>
    <property type="evidence" value="ECO:0007669"/>
    <property type="project" value="TreeGrafter"/>
</dbReference>
<evidence type="ECO:0000256" key="10">
    <source>
        <dbReference type="ARBA" id="ARBA00048988"/>
    </source>
</evidence>
<dbReference type="GO" id="GO:0003677">
    <property type="term" value="F:DNA binding"/>
    <property type="evidence" value="ECO:0007669"/>
    <property type="project" value="UniProtKB-KW"/>
</dbReference>
<dbReference type="InterPro" id="IPR014017">
    <property type="entry name" value="DNA_helicase_UvrD-like_C"/>
</dbReference>
<accession>A0A1G2QFQ0</accession>
<dbReference type="InterPro" id="IPR013986">
    <property type="entry name" value="DExx_box_DNA_helicase_dom_sf"/>
</dbReference>
<dbReference type="PROSITE" id="PS51217">
    <property type="entry name" value="UVRD_HELICASE_CTER"/>
    <property type="match status" value="1"/>
</dbReference>
<evidence type="ECO:0000256" key="6">
    <source>
        <dbReference type="ARBA" id="ARBA00023125"/>
    </source>
</evidence>
<feature type="domain" description="UvrD-like helicase ATP-binding" evidence="12">
    <location>
        <begin position="5"/>
        <end position="288"/>
    </location>
</feature>
<dbReference type="GO" id="GO:0005524">
    <property type="term" value="F:ATP binding"/>
    <property type="evidence" value="ECO:0007669"/>
    <property type="project" value="UniProtKB-UniRule"/>
</dbReference>
<feature type="binding site" evidence="11">
    <location>
        <begin position="26"/>
        <end position="33"/>
    </location>
    <ligand>
        <name>ATP</name>
        <dbReference type="ChEBI" id="CHEBI:30616"/>
    </ligand>
</feature>
<dbReference type="CDD" id="cd17932">
    <property type="entry name" value="DEXQc_UvrD"/>
    <property type="match status" value="1"/>
</dbReference>
<comment type="caution">
    <text evidence="14">The sequence shown here is derived from an EMBL/GenBank/DDBJ whole genome shotgun (WGS) entry which is preliminary data.</text>
</comment>
<feature type="domain" description="UvrD-like helicase C-terminal" evidence="13">
    <location>
        <begin position="289"/>
        <end position="545"/>
    </location>
</feature>
<evidence type="ECO:0000256" key="11">
    <source>
        <dbReference type="PROSITE-ProRule" id="PRU00560"/>
    </source>
</evidence>
<comment type="catalytic activity">
    <reaction evidence="10">
        <text>ATP + H2O = ADP + phosphate + H(+)</text>
        <dbReference type="Rhea" id="RHEA:13065"/>
        <dbReference type="ChEBI" id="CHEBI:15377"/>
        <dbReference type="ChEBI" id="CHEBI:15378"/>
        <dbReference type="ChEBI" id="CHEBI:30616"/>
        <dbReference type="ChEBI" id="CHEBI:43474"/>
        <dbReference type="ChEBI" id="CHEBI:456216"/>
        <dbReference type="EC" id="5.6.2.4"/>
    </reaction>
</comment>
<evidence type="ECO:0000256" key="5">
    <source>
        <dbReference type="ARBA" id="ARBA00022840"/>
    </source>
</evidence>
<dbReference type="Pfam" id="PF00580">
    <property type="entry name" value="UvrD-helicase"/>
    <property type="match status" value="1"/>
</dbReference>
<dbReference type="GO" id="GO:0016887">
    <property type="term" value="F:ATP hydrolysis activity"/>
    <property type="evidence" value="ECO:0007669"/>
    <property type="project" value="RHEA"/>
</dbReference>
<comment type="catalytic activity">
    <reaction evidence="8">
        <text>Couples ATP hydrolysis with the unwinding of duplex DNA by translocating in the 3'-5' direction.</text>
        <dbReference type="EC" id="5.6.2.4"/>
    </reaction>
</comment>
<dbReference type="InterPro" id="IPR014016">
    <property type="entry name" value="UvrD-like_ATP-bd"/>
</dbReference>
<evidence type="ECO:0000256" key="4">
    <source>
        <dbReference type="ARBA" id="ARBA00022806"/>
    </source>
</evidence>
<evidence type="ECO:0000256" key="3">
    <source>
        <dbReference type="ARBA" id="ARBA00022801"/>
    </source>
</evidence>
<dbReference type="Gene3D" id="1.10.10.160">
    <property type="match status" value="1"/>
</dbReference>
<evidence type="ECO:0000256" key="8">
    <source>
        <dbReference type="ARBA" id="ARBA00034617"/>
    </source>
</evidence>
<dbReference type="EC" id="5.6.2.4" evidence="9"/>
<comment type="similarity">
    <text evidence="1">Belongs to the helicase family. UvrD subfamily.</text>
</comment>
<keyword evidence="5 11" id="KW-0067">ATP-binding</keyword>
<proteinExistence type="inferred from homology"/>
<dbReference type="SUPFAM" id="SSF52540">
    <property type="entry name" value="P-loop containing nucleoside triphosphate hydrolases"/>
    <property type="match status" value="1"/>
</dbReference>
<dbReference type="GO" id="GO:0033202">
    <property type="term" value="C:DNA helicase complex"/>
    <property type="evidence" value="ECO:0007669"/>
    <property type="project" value="TreeGrafter"/>
</dbReference>
<dbReference type="Pfam" id="PF13361">
    <property type="entry name" value="UvrD_C"/>
    <property type="match status" value="1"/>
</dbReference>
<protein>
    <recommendedName>
        <fullName evidence="9">DNA 3'-5' helicase</fullName>
        <ecNumber evidence="9">5.6.2.4</ecNumber>
    </recommendedName>
</protein>
<gene>
    <name evidence="14" type="ORF">A2571_00660</name>
</gene>
<reference evidence="14 15" key="1">
    <citation type="journal article" date="2016" name="Nat. Commun.">
        <title>Thousands of microbial genomes shed light on interconnected biogeochemical processes in an aquifer system.</title>
        <authorList>
            <person name="Anantharaman K."/>
            <person name="Brown C.T."/>
            <person name="Hug L.A."/>
            <person name="Sharon I."/>
            <person name="Castelle C.J."/>
            <person name="Probst A.J."/>
            <person name="Thomas B.C."/>
            <person name="Singh A."/>
            <person name="Wilkins M.J."/>
            <person name="Karaoz U."/>
            <person name="Brodie E.L."/>
            <person name="Williams K.H."/>
            <person name="Hubbard S.S."/>
            <person name="Banfield J.F."/>
        </authorList>
    </citation>
    <scope>NUCLEOTIDE SEQUENCE [LARGE SCALE GENOMIC DNA]</scope>
</reference>
<dbReference type="PANTHER" id="PTHR11070">
    <property type="entry name" value="UVRD / RECB / PCRA DNA HELICASE FAMILY MEMBER"/>
    <property type="match status" value="1"/>
</dbReference>
<keyword evidence="6" id="KW-0238">DNA-binding</keyword>
<dbReference type="InterPro" id="IPR027417">
    <property type="entry name" value="P-loop_NTPase"/>
</dbReference>
<keyword evidence="4 11" id="KW-0347">Helicase</keyword>
<evidence type="ECO:0000256" key="7">
    <source>
        <dbReference type="ARBA" id="ARBA00023235"/>
    </source>
</evidence>
<evidence type="ECO:0000256" key="2">
    <source>
        <dbReference type="ARBA" id="ARBA00022741"/>
    </source>
</evidence>
<dbReference type="InterPro" id="IPR000212">
    <property type="entry name" value="DNA_helicase_UvrD/REP"/>
</dbReference>
<organism evidence="14 15">
    <name type="scientific">Candidatus Vogelbacteria bacterium RIFOXYD1_FULL_44_32</name>
    <dbReference type="NCBI Taxonomy" id="1802438"/>
    <lineage>
        <taxon>Bacteria</taxon>
        <taxon>Candidatus Vogeliibacteriota</taxon>
    </lineage>
</organism>
<evidence type="ECO:0000256" key="9">
    <source>
        <dbReference type="ARBA" id="ARBA00034808"/>
    </source>
</evidence>